<evidence type="ECO:0000256" key="4">
    <source>
        <dbReference type="ARBA" id="ARBA00022722"/>
    </source>
</evidence>
<keyword evidence="6 11" id="KW-0255">Endonuclease</keyword>
<keyword evidence="4 11" id="KW-0540">Nuclease</keyword>
<dbReference type="InterPro" id="IPR018998">
    <property type="entry name" value="EndoU_C"/>
</dbReference>
<keyword evidence="8 11" id="KW-0694">RNA-binding</keyword>
<keyword evidence="7 11" id="KW-0378">Hydrolase</keyword>
<dbReference type="PROSITE" id="PS51959">
    <property type="entry name" value="ENDOU"/>
    <property type="match status" value="2"/>
</dbReference>
<name>A0A5S6QPL3_TRIMR</name>
<dbReference type="GO" id="GO:0046872">
    <property type="term" value="F:metal ion binding"/>
    <property type="evidence" value="ECO:0007669"/>
    <property type="project" value="UniProtKB-UniRule"/>
</dbReference>
<dbReference type="PANTHER" id="PTHR12439:SF11">
    <property type="entry name" value="URIDYLATE-SPECIFIC ENDORIBONUCLEASE"/>
    <property type="match status" value="1"/>
</dbReference>
<evidence type="ECO:0000256" key="5">
    <source>
        <dbReference type="ARBA" id="ARBA00022723"/>
    </source>
</evidence>
<dbReference type="GO" id="GO:0016787">
    <property type="term" value="F:hydrolase activity"/>
    <property type="evidence" value="ECO:0007669"/>
    <property type="project" value="UniProtKB-KW"/>
</dbReference>
<dbReference type="GO" id="GO:0003723">
    <property type="term" value="F:RNA binding"/>
    <property type="evidence" value="ECO:0007669"/>
    <property type="project" value="UniProtKB-UniRule"/>
</dbReference>
<dbReference type="WBParaSite" id="TMUE_2000009276.1">
    <property type="protein sequence ID" value="TMUE_2000009276.1"/>
    <property type="gene ID" value="WBGene00287203"/>
</dbReference>
<keyword evidence="10" id="KW-0456">Lyase</keyword>
<dbReference type="GO" id="GO:0016829">
    <property type="term" value="F:lyase activity"/>
    <property type="evidence" value="ECO:0007669"/>
    <property type="project" value="UniProtKB-KW"/>
</dbReference>
<organism evidence="14 15">
    <name type="scientific">Trichuris muris</name>
    <name type="common">Mouse whipworm</name>
    <dbReference type="NCBI Taxonomy" id="70415"/>
    <lineage>
        <taxon>Eukaryota</taxon>
        <taxon>Metazoa</taxon>
        <taxon>Ecdysozoa</taxon>
        <taxon>Nematoda</taxon>
        <taxon>Enoplea</taxon>
        <taxon>Dorylaimia</taxon>
        <taxon>Trichinellida</taxon>
        <taxon>Trichuridae</taxon>
        <taxon>Trichuris</taxon>
    </lineage>
</organism>
<evidence type="ECO:0000256" key="8">
    <source>
        <dbReference type="ARBA" id="ARBA00022884"/>
    </source>
</evidence>
<evidence type="ECO:0000256" key="10">
    <source>
        <dbReference type="ARBA" id="ARBA00023239"/>
    </source>
</evidence>
<keyword evidence="14" id="KW-1185">Reference proteome</keyword>
<reference evidence="15" key="1">
    <citation type="submission" date="2019-12" db="UniProtKB">
        <authorList>
            <consortium name="WormBaseParasite"/>
        </authorList>
    </citation>
    <scope>IDENTIFICATION</scope>
</reference>
<feature type="domain" description="EndoU" evidence="13">
    <location>
        <begin position="269"/>
        <end position="530"/>
    </location>
</feature>
<dbReference type="InterPro" id="IPR037227">
    <property type="entry name" value="EndoU-like"/>
</dbReference>
<evidence type="ECO:0000256" key="12">
    <source>
        <dbReference type="SAM" id="Phobius"/>
    </source>
</evidence>
<dbReference type="InterPro" id="IPR039787">
    <property type="entry name" value="ENDOU"/>
</dbReference>
<comment type="similarity">
    <text evidence="2 11">Belongs to the ENDOU family.</text>
</comment>
<evidence type="ECO:0000256" key="11">
    <source>
        <dbReference type="RuleBase" id="RU367085"/>
    </source>
</evidence>
<evidence type="ECO:0000313" key="14">
    <source>
        <dbReference type="Proteomes" id="UP000046395"/>
    </source>
</evidence>
<evidence type="ECO:0000256" key="3">
    <source>
        <dbReference type="ARBA" id="ARBA00011245"/>
    </source>
</evidence>
<evidence type="ECO:0000256" key="2">
    <source>
        <dbReference type="ARBA" id="ARBA00010168"/>
    </source>
</evidence>
<evidence type="ECO:0000256" key="9">
    <source>
        <dbReference type="ARBA" id="ARBA00023211"/>
    </source>
</evidence>
<evidence type="ECO:0000256" key="6">
    <source>
        <dbReference type="ARBA" id="ARBA00022759"/>
    </source>
</evidence>
<feature type="transmembrane region" description="Helical" evidence="12">
    <location>
        <begin position="240"/>
        <end position="258"/>
    </location>
</feature>
<keyword evidence="5 11" id="KW-0479">Metal-binding</keyword>
<protein>
    <submittedName>
        <fullName evidence="15">Endoribonuclease</fullName>
    </submittedName>
</protein>
<dbReference type="AlphaFoldDB" id="A0A5S6QPL3"/>
<dbReference type="Proteomes" id="UP000046395">
    <property type="component" value="Unassembled WGS sequence"/>
</dbReference>
<dbReference type="SUPFAM" id="SSF142877">
    <property type="entry name" value="EndoU-like"/>
    <property type="match status" value="2"/>
</dbReference>
<keyword evidence="9 11" id="KW-0464">Manganese</keyword>
<evidence type="ECO:0000256" key="7">
    <source>
        <dbReference type="ARBA" id="ARBA00022801"/>
    </source>
</evidence>
<feature type="domain" description="EndoU" evidence="13">
    <location>
        <begin position="1"/>
        <end position="256"/>
    </location>
</feature>
<evidence type="ECO:0000313" key="15">
    <source>
        <dbReference type="WBParaSite" id="TMUE_2000009276.1"/>
    </source>
</evidence>
<keyword evidence="12" id="KW-1133">Transmembrane helix</keyword>
<comment type="cofactor">
    <cofactor evidence="1 11">
        <name>Mn(2+)</name>
        <dbReference type="ChEBI" id="CHEBI:29035"/>
    </cofactor>
</comment>
<dbReference type="CDD" id="cd21159">
    <property type="entry name" value="XendoU"/>
    <property type="match status" value="2"/>
</dbReference>
<sequence>MDLMQKADVNAAGPNDTNFNYQHASSEGVAPEKFVSFIATEYLKKPTVTAFLSLMNSFEPQVGTPERTGKQKKRKIGKFLDELLKTEVMNLLQEFLQRFKLFPTASHQNFKKFLEDLWFTEYARRGSVVDSSAFEHVFIGELEKGAVIGLHSWIRFAFLEETGAASYIGYKKEEHDSVAKIDFTWNNKRKKQSSMLLGSSPEFDMAAATICSLVYPGTLHARIPSHLFQARIIRMSAVEGRITGVTIALLLFTLILQVHTKKKASKRMTDEDVEKIIQQMENADVNAAGPHDVTFNYQLRHNEGDSPKRFFEFVNEEYLKKPIVVALLNLTQMYDPTLGMVENTSEDKMRMIERFLNLVMQTEVMNLLKQFLQRWKVLTTDSNREFKELLKELWFTPYSRSKSVLDTSAFEHYFVGETKGGKVSGLHNWIRLAFLEMNGDVDYKGFIENKKHSVATIHFTWNESSKPMSSFLLGTSPEFDMAASTVCSVFRPGIGKCRFFYKNCEVVFNSRLLAQNGKTIVYASFPAVGGGCRGEPERRRGRRKQKKS</sequence>
<proteinExistence type="inferred from homology"/>
<evidence type="ECO:0000256" key="1">
    <source>
        <dbReference type="ARBA" id="ARBA00001936"/>
    </source>
</evidence>
<dbReference type="PANTHER" id="PTHR12439">
    <property type="entry name" value="PLACENTAL PROTEIN 11-RELATED"/>
    <property type="match status" value="1"/>
</dbReference>
<accession>A0A5S6QPL3</accession>
<comment type="subunit">
    <text evidence="3 11">Monomer.</text>
</comment>
<evidence type="ECO:0000259" key="13">
    <source>
        <dbReference type="PROSITE" id="PS51959"/>
    </source>
</evidence>
<dbReference type="Pfam" id="PF09412">
    <property type="entry name" value="XendoU"/>
    <property type="match status" value="2"/>
</dbReference>
<keyword evidence="12" id="KW-0472">Membrane</keyword>
<dbReference type="GO" id="GO:0004521">
    <property type="term" value="F:RNA endonuclease activity"/>
    <property type="evidence" value="ECO:0007669"/>
    <property type="project" value="UniProtKB-UniRule"/>
</dbReference>
<keyword evidence="12" id="KW-0812">Transmembrane</keyword>